<sequence>MKTILQKMTDEEFDHYLAYFIPDYAKDLSENFMIPLEKAMEESKDLMEQLLPNKQDTEGQLVYNIYSIDEDKTIGVIWYNIQTESNKAYIYHILIKEEFRKKGFATFVLQELEETMKSTGITSMGLNVFGKNPNAYKLYEKLGYQTQSTAMGKRI</sequence>
<dbReference type="GO" id="GO:0016746">
    <property type="term" value="F:acyltransferase activity"/>
    <property type="evidence" value="ECO:0007669"/>
    <property type="project" value="UniProtKB-KW"/>
</dbReference>
<dbReference type="RefSeq" id="WP_144840109.1">
    <property type="nucleotide sequence ID" value="NZ_JBHTKI010000012.1"/>
</dbReference>
<evidence type="ECO:0000313" key="3">
    <source>
        <dbReference type="Proteomes" id="UP001597109"/>
    </source>
</evidence>
<dbReference type="Gene3D" id="3.40.630.30">
    <property type="match status" value="1"/>
</dbReference>
<dbReference type="EMBL" id="JBHTKI010000012">
    <property type="protein sequence ID" value="MFD1031543.1"/>
    <property type="molecule type" value="Genomic_DNA"/>
</dbReference>
<feature type="domain" description="N-acetyltransferase" evidence="1">
    <location>
        <begin position="3"/>
        <end position="155"/>
    </location>
</feature>
<dbReference type="Proteomes" id="UP001597109">
    <property type="component" value="Unassembled WGS sequence"/>
</dbReference>
<proteinExistence type="predicted"/>
<gene>
    <name evidence="2" type="ORF">ACFQ1X_08890</name>
</gene>
<evidence type="ECO:0000313" key="2">
    <source>
        <dbReference type="EMBL" id="MFD1031543.1"/>
    </source>
</evidence>
<organism evidence="2 3">
    <name type="scientific">Metaplanococcus flavidus</name>
    <dbReference type="NCBI Taxonomy" id="569883"/>
    <lineage>
        <taxon>Bacteria</taxon>
        <taxon>Bacillati</taxon>
        <taxon>Bacillota</taxon>
        <taxon>Bacilli</taxon>
        <taxon>Bacillales</taxon>
        <taxon>Caryophanaceae</taxon>
        <taxon>Metaplanococcus</taxon>
    </lineage>
</organism>
<dbReference type="EC" id="2.3.1.-" evidence="2"/>
<dbReference type="CDD" id="cd04301">
    <property type="entry name" value="NAT_SF"/>
    <property type="match status" value="1"/>
</dbReference>
<dbReference type="PROSITE" id="PS51186">
    <property type="entry name" value="GNAT"/>
    <property type="match status" value="1"/>
</dbReference>
<reference evidence="3" key="1">
    <citation type="journal article" date="2019" name="Int. J. Syst. Evol. Microbiol.">
        <title>The Global Catalogue of Microorganisms (GCM) 10K type strain sequencing project: providing services to taxonomists for standard genome sequencing and annotation.</title>
        <authorList>
            <consortium name="The Broad Institute Genomics Platform"/>
            <consortium name="The Broad Institute Genome Sequencing Center for Infectious Disease"/>
            <person name="Wu L."/>
            <person name="Ma J."/>
        </authorList>
    </citation>
    <scope>NUCLEOTIDE SEQUENCE [LARGE SCALE GENOMIC DNA]</scope>
    <source>
        <strain evidence="3">CCUG 56756</strain>
    </source>
</reference>
<dbReference type="InterPro" id="IPR016181">
    <property type="entry name" value="Acyl_CoA_acyltransferase"/>
</dbReference>
<protein>
    <submittedName>
        <fullName evidence="2">GNAT family N-acetyltransferase</fullName>
        <ecNumber evidence="2">2.3.1.-</ecNumber>
    </submittedName>
</protein>
<name>A0ABW3LAI0_9BACL</name>
<accession>A0ABW3LAI0</accession>
<dbReference type="PANTHER" id="PTHR43259">
    <property type="entry name" value="SPT10P"/>
    <property type="match status" value="1"/>
</dbReference>
<dbReference type="InterPro" id="IPR052829">
    <property type="entry name" value="N-acetyltransferase_domain"/>
</dbReference>
<comment type="caution">
    <text evidence="2">The sequence shown here is derived from an EMBL/GenBank/DDBJ whole genome shotgun (WGS) entry which is preliminary data.</text>
</comment>
<dbReference type="Pfam" id="PF00583">
    <property type="entry name" value="Acetyltransf_1"/>
    <property type="match status" value="1"/>
</dbReference>
<keyword evidence="2" id="KW-0808">Transferase</keyword>
<dbReference type="PANTHER" id="PTHR43259:SF1">
    <property type="entry name" value="N-ACETYLTRANSFERASE DOMAIN-CONTAINING PROTEIN"/>
    <property type="match status" value="1"/>
</dbReference>
<dbReference type="SUPFAM" id="SSF55729">
    <property type="entry name" value="Acyl-CoA N-acyltransferases (Nat)"/>
    <property type="match status" value="1"/>
</dbReference>
<keyword evidence="2" id="KW-0012">Acyltransferase</keyword>
<evidence type="ECO:0000259" key="1">
    <source>
        <dbReference type="PROSITE" id="PS51186"/>
    </source>
</evidence>
<dbReference type="InterPro" id="IPR000182">
    <property type="entry name" value="GNAT_dom"/>
</dbReference>
<keyword evidence="3" id="KW-1185">Reference proteome</keyword>